<keyword evidence="3" id="KW-1185">Reference proteome</keyword>
<dbReference type="EMBL" id="JAIWYP010000012">
    <property type="protein sequence ID" value="KAH3725889.1"/>
    <property type="molecule type" value="Genomic_DNA"/>
</dbReference>
<gene>
    <name evidence="2" type="ORF">DPMN_051742</name>
</gene>
<reference evidence="2" key="2">
    <citation type="submission" date="2020-11" db="EMBL/GenBank/DDBJ databases">
        <authorList>
            <person name="McCartney M.A."/>
            <person name="Auch B."/>
            <person name="Kono T."/>
            <person name="Mallez S."/>
            <person name="Becker A."/>
            <person name="Gohl D.M."/>
            <person name="Silverstein K.A.T."/>
            <person name="Koren S."/>
            <person name="Bechman K.B."/>
            <person name="Herman A."/>
            <person name="Abrahante J.E."/>
            <person name="Garbe J."/>
        </authorList>
    </citation>
    <scope>NUCLEOTIDE SEQUENCE</scope>
    <source>
        <strain evidence="2">Duluth1</strain>
        <tissue evidence="2">Whole animal</tissue>
    </source>
</reference>
<evidence type="ECO:0000313" key="2">
    <source>
        <dbReference type="EMBL" id="KAH3725889.1"/>
    </source>
</evidence>
<reference evidence="2" key="1">
    <citation type="journal article" date="2019" name="bioRxiv">
        <title>The Genome of the Zebra Mussel, Dreissena polymorpha: A Resource for Invasive Species Research.</title>
        <authorList>
            <person name="McCartney M.A."/>
            <person name="Auch B."/>
            <person name="Kono T."/>
            <person name="Mallez S."/>
            <person name="Zhang Y."/>
            <person name="Obille A."/>
            <person name="Becker A."/>
            <person name="Abrahante J.E."/>
            <person name="Garbe J."/>
            <person name="Badalamenti J.P."/>
            <person name="Herman A."/>
            <person name="Mangelson H."/>
            <person name="Liachko I."/>
            <person name="Sullivan S."/>
            <person name="Sone E.D."/>
            <person name="Koren S."/>
            <person name="Silverstein K.A.T."/>
            <person name="Beckman K.B."/>
            <person name="Gohl D.M."/>
        </authorList>
    </citation>
    <scope>NUCLEOTIDE SEQUENCE</scope>
    <source>
        <strain evidence="2">Duluth1</strain>
        <tissue evidence="2">Whole animal</tissue>
    </source>
</reference>
<evidence type="ECO:0000256" key="1">
    <source>
        <dbReference type="SAM" id="MobiDB-lite"/>
    </source>
</evidence>
<feature type="region of interest" description="Disordered" evidence="1">
    <location>
        <begin position="1"/>
        <end position="29"/>
    </location>
</feature>
<dbReference type="AlphaFoldDB" id="A0A9D4HNM4"/>
<accession>A0A9D4HNM4</accession>
<evidence type="ECO:0000313" key="3">
    <source>
        <dbReference type="Proteomes" id="UP000828390"/>
    </source>
</evidence>
<organism evidence="2 3">
    <name type="scientific">Dreissena polymorpha</name>
    <name type="common">Zebra mussel</name>
    <name type="synonym">Mytilus polymorpha</name>
    <dbReference type="NCBI Taxonomy" id="45954"/>
    <lineage>
        <taxon>Eukaryota</taxon>
        <taxon>Metazoa</taxon>
        <taxon>Spiralia</taxon>
        <taxon>Lophotrochozoa</taxon>
        <taxon>Mollusca</taxon>
        <taxon>Bivalvia</taxon>
        <taxon>Autobranchia</taxon>
        <taxon>Heteroconchia</taxon>
        <taxon>Euheterodonta</taxon>
        <taxon>Imparidentia</taxon>
        <taxon>Neoheterodontei</taxon>
        <taxon>Myida</taxon>
        <taxon>Dreissenoidea</taxon>
        <taxon>Dreissenidae</taxon>
        <taxon>Dreissena</taxon>
    </lineage>
</organism>
<name>A0A9D4HNM4_DREPO</name>
<comment type="caution">
    <text evidence="2">The sequence shown here is derived from an EMBL/GenBank/DDBJ whole genome shotgun (WGS) entry which is preliminary data.</text>
</comment>
<sequence>MTEQIYGRNHKEASISLNDDLATRHPPPRPNPFSKIVSFSVFDKHNAAWKNILMKNRKYAPEFEKSSRDDDVYISRQAIHGFPVRIFLSRLE</sequence>
<protein>
    <submittedName>
        <fullName evidence="2">Uncharacterized protein</fullName>
    </submittedName>
</protein>
<dbReference type="Proteomes" id="UP000828390">
    <property type="component" value="Unassembled WGS sequence"/>
</dbReference>
<proteinExistence type="predicted"/>